<dbReference type="Proteomes" id="UP001281410">
    <property type="component" value="Unassembled WGS sequence"/>
</dbReference>
<dbReference type="PANTHER" id="PTHR48475">
    <property type="entry name" value="RIBONUCLEASE H"/>
    <property type="match status" value="1"/>
</dbReference>
<comment type="caution">
    <text evidence="1">The sequence shown here is derived from an EMBL/GenBank/DDBJ whole genome shotgun (WGS) entry which is preliminary data.</text>
</comment>
<sequence length="146" mass="16483">FEFKATNNEAKYEALLAEIKAAIELEADYLQIKSDSLLVVNQMTGVYQAKGDHKFKGFKIDQVSRHQNHRADVLAKIAANGGQSLPRGIPLQVISQPSIATNKEIFSLDRQPCWMDPIVAYLLEGELPEEPDQARRIKRLSVRYCL</sequence>
<accession>A0AAE0AIH1</accession>
<reference evidence="1" key="1">
    <citation type="journal article" date="2023" name="Plant J.">
        <title>Genome sequences and population genomics provide insights into the demographic history, inbreeding, and mutation load of two 'living fossil' tree species of Dipteronia.</title>
        <authorList>
            <person name="Feng Y."/>
            <person name="Comes H.P."/>
            <person name="Chen J."/>
            <person name="Zhu S."/>
            <person name="Lu R."/>
            <person name="Zhang X."/>
            <person name="Li P."/>
            <person name="Qiu J."/>
            <person name="Olsen K.M."/>
            <person name="Qiu Y."/>
        </authorList>
    </citation>
    <scope>NUCLEOTIDE SEQUENCE</scope>
    <source>
        <strain evidence="1">NBL</strain>
    </source>
</reference>
<dbReference type="SUPFAM" id="SSF53098">
    <property type="entry name" value="Ribonuclease H-like"/>
    <property type="match status" value="1"/>
</dbReference>
<evidence type="ECO:0008006" key="3">
    <source>
        <dbReference type="Google" id="ProtNLM"/>
    </source>
</evidence>
<name>A0AAE0AIH1_9ROSI</name>
<evidence type="ECO:0000313" key="1">
    <source>
        <dbReference type="EMBL" id="KAK3218683.1"/>
    </source>
</evidence>
<proteinExistence type="predicted"/>
<organism evidence="1 2">
    <name type="scientific">Dipteronia sinensis</name>
    <dbReference type="NCBI Taxonomy" id="43782"/>
    <lineage>
        <taxon>Eukaryota</taxon>
        <taxon>Viridiplantae</taxon>
        <taxon>Streptophyta</taxon>
        <taxon>Embryophyta</taxon>
        <taxon>Tracheophyta</taxon>
        <taxon>Spermatophyta</taxon>
        <taxon>Magnoliopsida</taxon>
        <taxon>eudicotyledons</taxon>
        <taxon>Gunneridae</taxon>
        <taxon>Pentapetalae</taxon>
        <taxon>rosids</taxon>
        <taxon>malvids</taxon>
        <taxon>Sapindales</taxon>
        <taxon>Sapindaceae</taxon>
        <taxon>Hippocastanoideae</taxon>
        <taxon>Acereae</taxon>
        <taxon>Dipteronia</taxon>
    </lineage>
</organism>
<protein>
    <recommendedName>
        <fullName evidence="3">RNase H type-1 domain-containing protein</fullName>
    </recommendedName>
</protein>
<keyword evidence="2" id="KW-1185">Reference proteome</keyword>
<evidence type="ECO:0000313" key="2">
    <source>
        <dbReference type="Proteomes" id="UP001281410"/>
    </source>
</evidence>
<dbReference type="InterPro" id="IPR012337">
    <property type="entry name" value="RNaseH-like_sf"/>
</dbReference>
<dbReference type="AlphaFoldDB" id="A0AAE0AIH1"/>
<dbReference type="EMBL" id="JANJYJ010000004">
    <property type="protein sequence ID" value="KAK3218683.1"/>
    <property type="molecule type" value="Genomic_DNA"/>
</dbReference>
<dbReference type="GO" id="GO:0003676">
    <property type="term" value="F:nucleic acid binding"/>
    <property type="evidence" value="ECO:0007669"/>
    <property type="project" value="InterPro"/>
</dbReference>
<feature type="non-terminal residue" evidence="1">
    <location>
        <position position="146"/>
    </location>
</feature>
<dbReference type="InterPro" id="IPR036397">
    <property type="entry name" value="RNaseH_sf"/>
</dbReference>
<dbReference type="PANTHER" id="PTHR48475:SF2">
    <property type="entry name" value="RIBONUCLEASE H"/>
    <property type="match status" value="1"/>
</dbReference>
<feature type="non-terminal residue" evidence="1">
    <location>
        <position position="1"/>
    </location>
</feature>
<dbReference type="Gene3D" id="3.30.420.10">
    <property type="entry name" value="Ribonuclease H-like superfamily/Ribonuclease H"/>
    <property type="match status" value="1"/>
</dbReference>
<gene>
    <name evidence="1" type="ORF">Dsin_012653</name>
</gene>